<evidence type="ECO:0000256" key="1">
    <source>
        <dbReference type="ARBA" id="ARBA00023244"/>
    </source>
</evidence>
<dbReference type="GO" id="GO:0004851">
    <property type="term" value="F:uroporphyrin-III C-methyltransferase activity"/>
    <property type="evidence" value="ECO:0007669"/>
    <property type="project" value="UniProtKB-EC"/>
</dbReference>
<keyword evidence="2" id="KW-0489">Methyltransferase</keyword>
<organism evidence="2 3">
    <name type="scientific">Bacillus xiapuensis</name>
    <dbReference type="NCBI Taxonomy" id="2014075"/>
    <lineage>
        <taxon>Bacteria</taxon>
        <taxon>Bacillati</taxon>
        <taxon>Bacillota</taxon>
        <taxon>Bacilli</taxon>
        <taxon>Bacillales</taxon>
        <taxon>Bacillaceae</taxon>
        <taxon>Bacillus</taxon>
    </lineage>
</organism>
<keyword evidence="2" id="KW-0808">Transferase</keyword>
<dbReference type="Proteomes" id="UP001330749">
    <property type="component" value="Unassembled WGS sequence"/>
</dbReference>
<dbReference type="EMBL" id="JARMQG010000116">
    <property type="protein sequence ID" value="MED3562824.1"/>
    <property type="molecule type" value="Genomic_DNA"/>
</dbReference>
<keyword evidence="3" id="KW-1185">Reference proteome</keyword>
<proteinExistence type="predicted"/>
<evidence type="ECO:0000313" key="2">
    <source>
        <dbReference type="EMBL" id="MED3562824.1"/>
    </source>
</evidence>
<sequence>GVGNLNRICTKLIEHGKNPSTPAAIIQSGTTTKQKTISGNLENIEEIASKAGVTHPAIVLVGEVVGVREKIKWFQEREEKTEVNIGRE</sequence>
<evidence type="ECO:0000313" key="3">
    <source>
        <dbReference type="Proteomes" id="UP001330749"/>
    </source>
</evidence>
<dbReference type="InterPro" id="IPR014776">
    <property type="entry name" value="4pyrrole_Mease_sub2"/>
</dbReference>
<gene>
    <name evidence="2" type="ORF">P4447_10210</name>
</gene>
<dbReference type="PANTHER" id="PTHR45790">
    <property type="entry name" value="SIROHEME SYNTHASE-RELATED"/>
    <property type="match status" value="1"/>
</dbReference>
<dbReference type="EC" id="2.1.1.107" evidence="2"/>
<dbReference type="InterPro" id="IPR050161">
    <property type="entry name" value="Siro_Cobalamin_biosynth"/>
</dbReference>
<name>A0ABU6N9D4_9BACI</name>
<protein>
    <submittedName>
        <fullName evidence="2">Uroporphyrin-III C-methyltransferase</fullName>
        <ecNumber evidence="2">2.1.1.107</ecNumber>
    </submittedName>
</protein>
<dbReference type="Gene3D" id="3.30.950.10">
    <property type="entry name" value="Methyltransferase, Cobalt-precorrin-4 Transmethylase, Domain 2"/>
    <property type="match status" value="1"/>
</dbReference>
<dbReference type="InterPro" id="IPR035996">
    <property type="entry name" value="4pyrrol_Methylase_sf"/>
</dbReference>
<accession>A0ABU6N9D4</accession>
<reference evidence="2 3" key="1">
    <citation type="submission" date="2023-03" db="EMBL/GenBank/DDBJ databases">
        <title>Bacillus Genome Sequencing.</title>
        <authorList>
            <person name="Dunlap C."/>
        </authorList>
    </citation>
    <scope>NUCLEOTIDE SEQUENCE [LARGE SCALE GENOMIC DNA]</scope>
    <source>
        <strain evidence="2 3">B-14544</strain>
    </source>
</reference>
<dbReference type="PANTHER" id="PTHR45790:SF3">
    <property type="entry name" value="S-ADENOSYL-L-METHIONINE-DEPENDENT UROPORPHYRINOGEN III METHYLTRANSFERASE, CHLOROPLASTIC"/>
    <property type="match status" value="1"/>
</dbReference>
<comment type="caution">
    <text evidence="2">The sequence shown here is derived from an EMBL/GenBank/DDBJ whole genome shotgun (WGS) entry which is preliminary data.</text>
</comment>
<keyword evidence="1" id="KW-0627">Porphyrin biosynthesis</keyword>
<dbReference type="GO" id="GO:0032259">
    <property type="term" value="P:methylation"/>
    <property type="evidence" value="ECO:0007669"/>
    <property type="project" value="UniProtKB-KW"/>
</dbReference>
<dbReference type="SUPFAM" id="SSF53790">
    <property type="entry name" value="Tetrapyrrole methylase"/>
    <property type="match status" value="1"/>
</dbReference>
<feature type="non-terminal residue" evidence="2">
    <location>
        <position position="1"/>
    </location>
</feature>